<evidence type="ECO:0000313" key="3">
    <source>
        <dbReference type="Proteomes" id="UP000199315"/>
    </source>
</evidence>
<keyword evidence="3" id="KW-1185">Reference proteome</keyword>
<reference evidence="2 3" key="1">
    <citation type="submission" date="2016-09" db="EMBL/GenBank/DDBJ databases">
        <authorList>
            <person name="Capua I."/>
            <person name="De Benedictis P."/>
            <person name="Joannis T."/>
            <person name="Lombin L.H."/>
            <person name="Cattoli G."/>
        </authorList>
    </citation>
    <scope>NUCLEOTIDE SEQUENCE [LARGE SCALE GENOMIC DNA]</scope>
    <source>
        <strain evidence="2 3">GluBS11</strain>
    </source>
</reference>
<organism evidence="2 3">
    <name type="scientific">Anaerobium acetethylicum</name>
    <dbReference type="NCBI Taxonomy" id="1619234"/>
    <lineage>
        <taxon>Bacteria</taxon>
        <taxon>Bacillati</taxon>
        <taxon>Bacillota</taxon>
        <taxon>Clostridia</taxon>
        <taxon>Lachnospirales</taxon>
        <taxon>Lachnospiraceae</taxon>
        <taxon>Anaerobium</taxon>
    </lineage>
</organism>
<name>A0A1D3TQ43_9FIRM</name>
<gene>
    <name evidence="2" type="ORF">SAMN05421730_100285</name>
</gene>
<feature type="region of interest" description="Disordered" evidence="1">
    <location>
        <begin position="1"/>
        <end position="38"/>
    </location>
</feature>
<evidence type="ECO:0000256" key="1">
    <source>
        <dbReference type="SAM" id="MobiDB-lite"/>
    </source>
</evidence>
<evidence type="ECO:0000313" key="2">
    <source>
        <dbReference type="EMBL" id="SCP95647.1"/>
    </source>
</evidence>
<dbReference type="RefSeq" id="WP_091230160.1">
    <property type="nucleotide sequence ID" value="NZ_FMKA01000002.1"/>
</dbReference>
<proteinExistence type="predicted"/>
<feature type="compositionally biased region" description="Basic and acidic residues" evidence="1">
    <location>
        <begin position="27"/>
        <end position="38"/>
    </location>
</feature>
<accession>A0A1D3TQ43</accession>
<protein>
    <submittedName>
        <fullName evidence="2">Uncharacterized protein</fullName>
    </submittedName>
</protein>
<dbReference type="EMBL" id="FMKA01000002">
    <property type="protein sequence ID" value="SCP95647.1"/>
    <property type="molecule type" value="Genomic_DNA"/>
</dbReference>
<dbReference type="Proteomes" id="UP000199315">
    <property type="component" value="Unassembled WGS sequence"/>
</dbReference>
<sequence>MSDKEKKAAIDEQWDGNPEEVPNTVEHTNRSLGKDFKSEKKYKVGTNYRNDNQAHKDIG</sequence>
<dbReference type="AlphaFoldDB" id="A0A1D3TQ43"/>
<feature type="compositionally biased region" description="Basic and acidic residues" evidence="1">
    <location>
        <begin position="1"/>
        <end position="10"/>
    </location>
</feature>